<dbReference type="InterPro" id="IPR037401">
    <property type="entry name" value="SnoaL-like"/>
</dbReference>
<evidence type="ECO:0000259" key="1">
    <source>
        <dbReference type="Pfam" id="PF12680"/>
    </source>
</evidence>
<reference evidence="2 3" key="1">
    <citation type="submission" date="2021-05" db="EMBL/GenBank/DDBJ databases">
        <title>Draft Whole Genome Sequencing Of Biosensor Chromobacterium violaceum Strain CV026 Reveals A Regulatory RNA In Chromobacterium violaceum Phenotype Regulatory Network.</title>
        <authorList>
            <person name="Hong K.W."/>
            <person name="Chan K.G."/>
            <person name="Chang C.-Y."/>
        </authorList>
    </citation>
    <scope>NUCLEOTIDE SEQUENCE [LARGE SCALE GENOMIC DNA]</scope>
    <source>
        <strain evidence="2 3">ATCC 31532</strain>
    </source>
</reference>
<keyword evidence="3" id="KW-1185">Reference proteome</keyword>
<dbReference type="SUPFAM" id="SSF54427">
    <property type="entry name" value="NTF2-like"/>
    <property type="match status" value="1"/>
</dbReference>
<feature type="domain" description="SnoaL-like" evidence="1">
    <location>
        <begin position="7"/>
        <end position="117"/>
    </location>
</feature>
<evidence type="ECO:0000313" key="2">
    <source>
        <dbReference type="EMBL" id="MBW8288820.1"/>
    </source>
</evidence>
<dbReference type="InterPro" id="IPR032710">
    <property type="entry name" value="NTF2-like_dom_sf"/>
</dbReference>
<sequence length="133" mass="14411">MSSIQIVQTFLDHVFSGRMAEALALVADDAVFIPSRPQASAKVSLYGTYRGQAGAAQVFQSFAAELKPGEFEVESAFGDGEHAAMHGRLRHYSVATGKPFASDWALIGKVRDGKIVLYHFYEDTAALEEALAE</sequence>
<dbReference type="RefSeq" id="WP_052258126.1">
    <property type="nucleotide sequence ID" value="NZ_CP142381.1"/>
</dbReference>
<gene>
    <name evidence="2" type="ORF">KIF53_14380</name>
</gene>
<dbReference type="EMBL" id="JAHDTB010000012">
    <property type="protein sequence ID" value="MBW8288820.1"/>
    <property type="molecule type" value="Genomic_DNA"/>
</dbReference>
<dbReference type="GeneID" id="89684267"/>
<proteinExistence type="predicted"/>
<protein>
    <submittedName>
        <fullName evidence="2">Nuclear transport factor 2 family protein</fullName>
    </submittedName>
</protein>
<comment type="caution">
    <text evidence="2">The sequence shown here is derived from an EMBL/GenBank/DDBJ whole genome shotgun (WGS) entry which is preliminary data.</text>
</comment>
<accession>A0ABS7FH72</accession>
<dbReference type="Proteomes" id="UP000711178">
    <property type="component" value="Unassembled WGS sequence"/>
</dbReference>
<evidence type="ECO:0000313" key="3">
    <source>
        <dbReference type="Proteomes" id="UP000711178"/>
    </source>
</evidence>
<name>A0ABS7FH72_9NEIS</name>
<dbReference type="Gene3D" id="3.10.450.50">
    <property type="match status" value="1"/>
</dbReference>
<organism evidence="2 3">
    <name type="scientific">Chromobacterium subtsugae</name>
    <dbReference type="NCBI Taxonomy" id="251747"/>
    <lineage>
        <taxon>Bacteria</taxon>
        <taxon>Pseudomonadati</taxon>
        <taxon>Pseudomonadota</taxon>
        <taxon>Betaproteobacteria</taxon>
        <taxon>Neisseriales</taxon>
        <taxon>Chromobacteriaceae</taxon>
        <taxon>Chromobacterium</taxon>
    </lineage>
</organism>
<dbReference type="Pfam" id="PF12680">
    <property type="entry name" value="SnoaL_2"/>
    <property type="match status" value="1"/>
</dbReference>